<evidence type="ECO:0000256" key="2">
    <source>
        <dbReference type="ARBA" id="ARBA00022525"/>
    </source>
</evidence>
<sequence>MLTVSGLFGKSVLTQTLNDPDGLVTLRNLAQEIERTAPDNKSIPIVFVPGFSGWGAPLFGALNYFGGVIDIPKLLVDRGHTVIVAPVAPISTNWERACELYRQLTFGQFSMVNSETNSIDEVYDVDVDYGSYFAADPAHAPEQTSTTDRRRAILFSNSSDFRNWTWDWDHKVHFVCHSQGGNTVRYLISLMANGAGTLHPTYFTEAGRDDWTISVTTLGTPHRGTTIINALESFLSRSRQQAVGLVARLFATASFYPPKQRAYDLQLDHWGIRRNAGETFQDMLVRMESDNGPVWKWLNSDNNGLYDNSIEGVHDLSLKAINASENIYYFSLSFHATDPFPETWPAWGRDAIDSFPTSIESFVRGVVGNIPILRWLTDIIINAFTSLGWRFIITVTSFRSFVEWVTEAVIARVLQELGYDLVLPNPGSYIPRKDVIPILLPSVYAMGSQELTPVQRNILGPNLGDWYQNDGVVNTESMSGPDNFVRGISSLPDLDFSIAGKQGIYWHLGVNYQMDHADQIGVFIEQSTVRLRALWGSHERDVS</sequence>
<keyword evidence="3" id="KW-0732">Signal</keyword>
<dbReference type="GO" id="GO:0005576">
    <property type="term" value="C:extracellular region"/>
    <property type="evidence" value="ECO:0007669"/>
    <property type="project" value="UniProtKB-SubCell"/>
</dbReference>
<evidence type="ECO:0000256" key="4">
    <source>
        <dbReference type="ARBA" id="ARBA00022801"/>
    </source>
</evidence>
<keyword evidence="4" id="KW-0378">Hydrolase</keyword>
<dbReference type="AlphaFoldDB" id="A0A9P9EXE8"/>
<dbReference type="SUPFAM" id="SSF53474">
    <property type="entry name" value="alpha/beta-Hydrolases"/>
    <property type="match status" value="1"/>
</dbReference>
<dbReference type="PANTHER" id="PTHR34043">
    <property type="entry name" value="ALPHA/BETA-HYDROLASES SUPERFAMILY PROTEIN"/>
    <property type="match status" value="1"/>
</dbReference>
<keyword evidence="2" id="KW-0964">Secreted</keyword>
<evidence type="ECO:0000259" key="6">
    <source>
        <dbReference type="Pfam" id="PF24708"/>
    </source>
</evidence>
<reference evidence="7" key="1">
    <citation type="journal article" date="2021" name="Nat. Commun.">
        <title>Genetic determinants of endophytism in the Arabidopsis root mycobiome.</title>
        <authorList>
            <person name="Mesny F."/>
            <person name="Miyauchi S."/>
            <person name="Thiergart T."/>
            <person name="Pickel B."/>
            <person name="Atanasova L."/>
            <person name="Karlsson M."/>
            <person name="Huettel B."/>
            <person name="Barry K.W."/>
            <person name="Haridas S."/>
            <person name="Chen C."/>
            <person name="Bauer D."/>
            <person name="Andreopoulos W."/>
            <person name="Pangilinan J."/>
            <person name="LaButti K."/>
            <person name="Riley R."/>
            <person name="Lipzen A."/>
            <person name="Clum A."/>
            <person name="Drula E."/>
            <person name="Henrissat B."/>
            <person name="Kohler A."/>
            <person name="Grigoriev I.V."/>
            <person name="Martin F.M."/>
            <person name="Hacquard S."/>
        </authorList>
    </citation>
    <scope>NUCLEOTIDE SEQUENCE</scope>
    <source>
        <strain evidence="7">MPI-CAGE-AT-0147</strain>
    </source>
</reference>
<dbReference type="InterPro" id="IPR029058">
    <property type="entry name" value="AB_hydrolase_fold"/>
</dbReference>
<dbReference type="Pfam" id="PF24708">
    <property type="entry name" value="Lip_C"/>
    <property type="match status" value="1"/>
</dbReference>
<dbReference type="GO" id="GO:0006629">
    <property type="term" value="P:lipid metabolic process"/>
    <property type="evidence" value="ECO:0007669"/>
    <property type="project" value="UniProtKB-KW"/>
</dbReference>
<dbReference type="OrthoDB" id="206848at2759"/>
<name>A0A9P9EXE8_9HYPO</name>
<evidence type="ECO:0000313" key="8">
    <source>
        <dbReference type="Proteomes" id="UP000738349"/>
    </source>
</evidence>
<protein>
    <submittedName>
        <fullName evidence="7">Lipase</fullName>
    </submittedName>
</protein>
<accession>A0A9P9EXE8</accession>
<dbReference type="InterPro" id="IPR056304">
    <property type="entry name" value="Lip-like_C"/>
</dbReference>
<keyword evidence="5" id="KW-0443">Lipid metabolism</keyword>
<dbReference type="GO" id="GO:0016787">
    <property type="term" value="F:hydrolase activity"/>
    <property type="evidence" value="ECO:0007669"/>
    <property type="project" value="UniProtKB-KW"/>
</dbReference>
<evidence type="ECO:0000256" key="3">
    <source>
        <dbReference type="ARBA" id="ARBA00022729"/>
    </source>
</evidence>
<feature type="domain" description="Lipase-like C-terminal" evidence="6">
    <location>
        <begin position="165"/>
        <end position="330"/>
    </location>
</feature>
<dbReference type="PANTHER" id="PTHR34043:SF3">
    <property type="entry name" value="ALPHA_BETA-HYDROLASES SUPERFAMILY PROTEIN"/>
    <property type="match status" value="1"/>
</dbReference>
<proteinExistence type="predicted"/>
<comment type="subcellular location">
    <subcellularLocation>
        <location evidence="1">Secreted</location>
    </subcellularLocation>
</comment>
<evidence type="ECO:0000313" key="7">
    <source>
        <dbReference type="EMBL" id="KAH7148167.1"/>
    </source>
</evidence>
<keyword evidence="8" id="KW-1185">Reference proteome</keyword>
<dbReference type="Gene3D" id="3.40.50.1820">
    <property type="entry name" value="alpha/beta hydrolase"/>
    <property type="match status" value="1"/>
</dbReference>
<dbReference type="Proteomes" id="UP000738349">
    <property type="component" value="Unassembled WGS sequence"/>
</dbReference>
<dbReference type="EMBL" id="JAGMUV010000007">
    <property type="protein sequence ID" value="KAH7148167.1"/>
    <property type="molecule type" value="Genomic_DNA"/>
</dbReference>
<comment type="caution">
    <text evidence="7">The sequence shown here is derived from an EMBL/GenBank/DDBJ whole genome shotgun (WGS) entry which is preliminary data.</text>
</comment>
<organism evidence="7 8">
    <name type="scientific">Dactylonectria macrodidyma</name>
    <dbReference type="NCBI Taxonomy" id="307937"/>
    <lineage>
        <taxon>Eukaryota</taxon>
        <taxon>Fungi</taxon>
        <taxon>Dikarya</taxon>
        <taxon>Ascomycota</taxon>
        <taxon>Pezizomycotina</taxon>
        <taxon>Sordariomycetes</taxon>
        <taxon>Hypocreomycetidae</taxon>
        <taxon>Hypocreales</taxon>
        <taxon>Nectriaceae</taxon>
        <taxon>Dactylonectria</taxon>
    </lineage>
</organism>
<gene>
    <name evidence="7" type="ORF">EDB81DRAFT_841825</name>
</gene>
<evidence type="ECO:0000256" key="1">
    <source>
        <dbReference type="ARBA" id="ARBA00004613"/>
    </source>
</evidence>
<evidence type="ECO:0000256" key="5">
    <source>
        <dbReference type="ARBA" id="ARBA00023098"/>
    </source>
</evidence>